<protein>
    <recommendedName>
        <fullName evidence="3">DUF3224 domain-containing protein</fullName>
    </recommendedName>
</protein>
<dbReference type="InterPro" id="IPR021607">
    <property type="entry name" value="DUF3224"/>
</dbReference>
<dbReference type="Pfam" id="PF11528">
    <property type="entry name" value="DUF3224"/>
    <property type="match status" value="1"/>
</dbReference>
<keyword evidence="2" id="KW-1185">Reference proteome</keyword>
<organism evidence="1 2">
    <name type="scientific">Alteromonas confluentis</name>
    <dbReference type="NCBI Taxonomy" id="1656094"/>
    <lineage>
        <taxon>Bacteria</taxon>
        <taxon>Pseudomonadati</taxon>
        <taxon>Pseudomonadota</taxon>
        <taxon>Gammaproteobacteria</taxon>
        <taxon>Alteromonadales</taxon>
        <taxon>Alteromonadaceae</taxon>
        <taxon>Alteromonas/Salinimonas group</taxon>
        <taxon>Alteromonas</taxon>
    </lineage>
</organism>
<reference evidence="1 2" key="1">
    <citation type="submission" date="2016-08" db="EMBL/GenBank/DDBJ databases">
        <authorList>
            <person name="Seilhamer J.J."/>
        </authorList>
    </citation>
    <scope>NUCLEOTIDE SEQUENCE [LARGE SCALE GENOMIC DNA]</scope>
    <source>
        <strain evidence="1 2">KCTC 42603</strain>
    </source>
</reference>
<dbReference type="AlphaFoldDB" id="A0A1E7Z771"/>
<comment type="caution">
    <text evidence="1">The sequence shown here is derived from an EMBL/GenBank/DDBJ whole genome shotgun (WGS) entry which is preliminary data.</text>
</comment>
<dbReference type="Proteomes" id="UP000175691">
    <property type="component" value="Unassembled WGS sequence"/>
</dbReference>
<dbReference type="EMBL" id="MDHN01000040">
    <property type="protein sequence ID" value="OFC69360.1"/>
    <property type="molecule type" value="Genomic_DNA"/>
</dbReference>
<sequence length="139" mass="14744">MAEDGNEVQGKEIQGKFDVNLNPLDVHMPASESLKPGRMTIDKTFHGPLSATSKGEMLSVMTAVPGSAGYVAMEIVSGTLDGKTGTFALQHFGVMNNGKDSLILKVVPDSGTDELAGLSGDMKIIREGGEHIYVFNYAL</sequence>
<evidence type="ECO:0000313" key="1">
    <source>
        <dbReference type="EMBL" id="OFC69360.1"/>
    </source>
</evidence>
<dbReference type="SUPFAM" id="SSF159238">
    <property type="entry name" value="SO1590-like"/>
    <property type="match status" value="1"/>
</dbReference>
<accession>A0A1E7Z771</accession>
<dbReference type="STRING" id="1656094.BFC18_18270"/>
<gene>
    <name evidence="1" type="ORF">BFC18_18270</name>
</gene>
<dbReference type="OrthoDB" id="69764at2"/>
<proteinExistence type="predicted"/>
<evidence type="ECO:0000313" key="2">
    <source>
        <dbReference type="Proteomes" id="UP000175691"/>
    </source>
</evidence>
<evidence type="ECO:0008006" key="3">
    <source>
        <dbReference type="Google" id="ProtNLM"/>
    </source>
</evidence>
<name>A0A1E7Z771_9ALTE</name>
<dbReference type="Gene3D" id="2.40.350.10">
    <property type="entry name" value="SO1590-like"/>
    <property type="match status" value="1"/>
</dbReference>
<dbReference type="RefSeq" id="WP_070126806.1">
    <property type="nucleotide sequence ID" value="NZ_MDHN01000040.1"/>
</dbReference>
<dbReference type="InterPro" id="IPR023159">
    <property type="entry name" value="SO1590-like_sf"/>
</dbReference>